<dbReference type="SUPFAM" id="SSF51679">
    <property type="entry name" value="Bacterial luciferase-like"/>
    <property type="match status" value="1"/>
</dbReference>
<dbReference type="PANTHER" id="PTHR30011">
    <property type="entry name" value="ALKANESULFONATE MONOOXYGENASE-RELATED"/>
    <property type="match status" value="1"/>
</dbReference>
<accession>J0R494</accession>
<comment type="caution">
    <text evidence="8">The sequence shown here is derived from an EMBL/GenBank/DDBJ whole genome shotgun (WGS) entry which is preliminary data.</text>
</comment>
<reference evidence="8 9" key="1">
    <citation type="submission" date="2012-03" db="EMBL/GenBank/DDBJ databases">
        <title>The Genome Sequence of Bartonella tamiae Th239.</title>
        <authorList>
            <consortium name="The Broad Institute Genome Sequencing Platform"/>
            <consortium name="The Broad Institute Genome Sequencing Center for Infectious Disease"/>
            <person name="Feldgarden M."/>
            <person name="Kirby J."/>
            <person name="Kosoy M."/>
            <person name="Birtles R."/>
            <person name="Probert W.S."/>
            <person name="Chiaraviglio L."/>
            <person name="Young S.K."/>
            <person name="Zeng Q."/>
            <person name="Gargeya S."/>
            <person name="Fitzgerald M."/>
            <person name="Haas B."/>
            <person name="Abouelleil A."/>
            <person name="Alvarado L."/>
            <person name="Arachchi H.M."/>
            <person name="Berlin A."/>
            <person name="Chapman S.B."/>
            <person name="Gearin G."/>
            <person name="Goldberg J."/>
            <person name="Griggs A."/>
            <person name="Gujja S."/>
            <person name="Hansen M."/>
            <person name="Heiman D."/>
            <person name="Howarth C."/>
            <person name="Larimer J."/>
            <person name="Lui A."/>
            <person name="MacDonald P.J.P."/>
            <person name="McCowen C."/>
            <person name="Montmayeur A."/>
            <person name="Murphy C."/>
            <person name="Neiman D."/>
            <person name="Pearson M."/>
            <person name="Priest M."/>
            <person name="Roberts A."/>
            <person name="Saif S."/>
            <person name="Shea T."/>
            <person name="Sisk P."/>
            <person name="Stolte C."/>
            <person name="Sykes S."/>
            <person name="Wortman J."/>
            <person name="Nusbaum C."/>
            <person name="Birren B."/>
        </authorList>
    </citation>
    <scope>NUCLEOTIDE SEQUENCE [LARGE SCALE GENOMIC DNA]</scope>
    <source>
        <strain evidence="8 9">Th239</strain>
    </source>
</reference>
<dbReference type="OrthoDB" id="9779442at2"/>
<dbReference type="PATRIC" id="fig|1094558.3.peg.933"/>
<evidence type="ECO:0000313" key="8">
    <source>
        <dbReference type="EMBL" id="EJF90449.1"/>
    </source>
</evidence>
<dbReference type="HOGENOM" id="CLU_022256_1_2_5"/>
<evidence type="ECO:0000256" key="1">
    <source>
        <dbReference type="ARBA" id="ARBA00022630"/>
    </source>
</evidence>
<dbReference type="AlphaFoldDB" id="J0R494"/>
<evidence type="ECO:0000256" key="3">
    <source>
        <dbReference type="ARBA" id="ARBA00023002"/>
    </source>
</evidence>
<protein>
    <submittedName>
        <fullName evidence="8">Nitrilotriacetate monooxygenase family FMN-dependent oxidoreductase</fullName>
    </submittedName>
</protein>
<proteinExistence type="inferred from homology"/>
<gene>
    <name evidence="8" type="ORF">ME5_00850</name>
</gene>
<keyword evidence="9" id="KW-1185">Reference proteome</keyword>
<dbReference type="STRING" id="1094558.ME5_00850"/>
<dbReference type="CDD" id="cd01095">
    <property type="entry name" value="Nitrilotriacetate_monoxgenase"/>
    <property type="match status" value="1"/>
</dbReference>
<dbReference type="InterPro" id="IPR011251">
    <property type="entry name" value="Luciferase-like_dom"/>
</dbReference>
<dbReference type="RefSeq" id="WP_008038788.1">
    <property type="nucleotide sequence ID" value="NZ_JH725147.1"/>
</dbReference>
<comment type="similarity">
    <text evidence="5">Belongs to the NtaA/SnaA/DszA monooxygenase family.</text>
</comment>
<dbReference type="NCBIfam" id="TIGR03860">
    <property type="entry name" value="FMN_nitrolo"/>
    <property type="match status" value="1"/>
</dbReference>
<dbReference type="EMBL" id="AIMB01000007">
    <property type="protein sequence ID" value="EJF90449.1"/>
    <property type="molecule type" value="Genomic_DNA"/>
</dbReference>
<dbReference type="Gene3D" id="3.20.20.30">
    <property type="entry name" value="Luciferase-like domain"/>
    <property type="match status" value="1"/>
</dbReference>
<feature type="domain" description="Luciferase-like" evidence="7">
    <location>
        <begin position="21"/>
        <end position="380"/>
    </location>
</feature>
<name>J0R494_9HYPH</name>
<feature type="binding site" evidence="6">
    <location>
        <position position="57"/>
    </location>
    <ligand>
        <name>FMN</name>
        <dbReference type="ChEBI" id="CHEBI:58210"/>
    </ligand>
</feature>
<keyword evidence="4 8" id="KW-0503">Monooxygenase</keyword>
<feature type="binding site" evidence="6">
    <location>
        <position position="147"/>
    </location>
    <ligand>
        <name>FMN</name>
        <dbReference type="ChEBI" id="CHEBI:58210"/>
    </ligand>
</feature>
<dbReference type="InterPro" id="IPR016215">
    <property type="entry name" value="NTA_MOA"/>
</dbReference>
<evidence type="ECO:0000256" key="5">
    <source>
        <dbReference type="ARBA" id="ARBA00033748"/>
    </source>
</evidence>
<feature type="binding site" evidence="6">
    <location>
        <position position="94"/>
    </location>
    <ligand>
        <name>FMN</name>
        <dbReference type="ChEBI" id="CHEBI:58210"/>
    </ligand>
</feature>
<evidence type="ECO:0000313" key="9">
    <source>
        <dbReference type="Proteomes" id="UP000008952"/>
    </source>
</evidence>
<dbReference type="Pfam" id="PF00296">
    <property type="entry name" value="Bac_luciferase"/>
    <property type="match status" value="1"/>
</dbReference>
<dbReference type="GO" id="GO:0016705">
    <property type="term" value="F:oxidoreductase activity, acting on paired donors, with incorporation or reduction of molecular oxygen"/>
    <property type="evidence" value="ECO:0007669"/>
    <property type="project" value="InterPro"/>
</dbReference>
<dbReference type="GO" id="GO:0004497">
    <property type="term" value="F:monooxygenase activity"/>
    <property type="evidence" value="ECO:0007669"/>
    <property type="project" value="UniProtKB-KW"/>
</dbReference>
<feature type="binding site" evidence="6">
    <location>
        <position position="218"/>
    </location>
    <ligand>
        <name>FMN</name>
        <dbReference type="ChEBI" id="CHEBI:58210"/>
    </ligand>
</feature>
<dbReference type="Proteomes" id="UP000008952">
    <property type="component" value="Unassembled WGS sequence"/>
</dbReference>
<dbReference type="InterPro" id="IPR051260">
    <property type="entry name" value="Diverse_substr_monoxygenases"/>
</dbReference>
<organism evidence="8 9">
    <name type="scientific">Bartonella tamiae Th239</name>
    <dbReference type="NCBI Taxonomy" id="1094558"/>
    <lineage>
        <taxon>Bacteria</taxon>
        <taxon>Pseudomonadati</taxon>
        <taxon>Pseudomonadota</taxon>
        <taxon>Alphaproteobacteria</taxon>
        <taxon>Hyphomicrobiales</taxon>
        <taxon>Bartonellaceae</taxon>
        <taxon>Bartonella</taxon>
    </lineage>
</organism>
<keyword evidence="2 6" id="KW-0288">FMN</keyword>
<keyword evidence="3" id="KW-0560">Oxidoreductase</keyword>
<sequence>MTKKTLNFGLMLHGAGGHMNSWRHASSQKDASVNIDYTIDLAKRAEDAGLAFVFVADGLYINEKSMPHFLNRFEPLTLLSAIATHTSKIGLGGTVSTSYSDPFTIARQFASLDLLSGGRAAWNIVTTPLEGTAKNYGRPHPDHGKRYEIASEYIDVVQSLWSSWEEDAFTRNRESGEFFNPQKMHRTNHKGNFFSVEGPLNIQRSKQGEPVIFQAGASQSGINFASKYAEAVFSNIHEIEEAKAYAKHIKDNAIAHGRSAQDVKIFPGINPIVGRTQQEAQEKYLAIRNLINIHDALSYLGRYFDHHDFSQYDIDKPFPELGNIGQNSFRSTTDRIKREAAEKKLTLRDVALNEATPKTDLIGTYDNVTDRIIEWADSGAADGFILTMMITEQGFQDFTGEILPRLQQRGYFDPTLKGTTLRENLGLSILFNRHTQKNASQVA</sequence>
<dbReference type="eggNOG" id="COG2141">
    <property type="taxonomic scope" value="Bacteria"/>
</dbReference>
<evidence type="ECO:0000259" key="7">
    <source>
        <dbReference type="Pfam" id="PF00296"/>
    </source>
</evidence>
<dbReference type="InterPro" id="IPR036661">
    <property type="entry name" value="Luciferase-like_sf"/>
</dbReference>
<dbReference type="PIRSF" id="PIRSF000337">
    <property type="entry name" value="NTA_MOA"/>
    <property type="match status" value="1"/>
</dbReference>
<dbReference type="PANTHER" id="PTHR30011:SF16">
    <property type="entry name" value="C2H2 FINGER DOMAIN TRANSCRIPTION FACTOR (EUROFUNG)-RELATED"/>
    <property type="match status" value="1"/>
</dbReference>
<keyword evidence="1 6" id="KW-0285">Flavoprotein</keyword>
<evidence type="ECO:0000256" key="6">
    <source>
        <dbReference type="PIRSR" id="PIRSR000337-1"/>
    </source>
</evidence>
<evidence type="ECO:0000256" key="2">
    <source>
        <dbReference type="ARBA" id="ARBA00022643"/>
    </source>
</evidence>
<feature type="binding site" evidence="6">
    <location>
        <position position="143"/>
    </location>
    <ligand>
        <name>FMN</name>
        <dbReference type="ChEBI" id="CHEBI:58210"/>
    </ligand>
</feature>
<evidence type="ECO:0000256" key="4">
    <source>
        <dbReference type="ARBA" id="ARBA00023033"/>
    </source>
</evidence>